<dbReference type="EMBL" id="JAPDRQ010000057">
    <property type="protein sequence ID" value="KAJ9657947.1"/>
    <property type="molecule type" value="Genomic_DNA"/>
</dbReference>
<gene>
    <name evidence="1" type="ORF">H2198_004031</name>
</gene>
<evidence type="ECO:0000313" key="1">
    <source>
        <dbReference type="EMBL" id="KAJ9657947.1"/>
    </source>
</evidence>
<protein>
    <submittedName>
        <fullName evidence="1">Uncharacterized protein</fullName>
    </submittedName>
</protein>
<organism evidence="1 2">
    <name type="scientific">Neophaeococcomyces mojaviensis</name>
    <dbReference type="NCBI Taxonomy" id="3383035"/>
    <lineage>
        <taxon>Eukaryota</taxon>
        <taxon>Fungi</taxon>
        <taxon>Dikarya</taxon>
        <taxon>Ascomycota</taxon>
        <taxon>Pezizomycotina</taxon>
        <taxon>Eurotiomycetes</taxon>
        <taxon>Chaetothyriomycetidae</taxon>
        <taxon>Chaetothyriales</taxon>
        <taxon>Chaetothyriales incertae sedis</taxon>
        <taxon>Neophaeococcomyces</taxon>
    </lineage>
</organism>
<accession>A0ACC3A9U0</accession>
<evidence type="ECO:0000313" key="2">
    <source>
        <dbReference type="Proteomes" id="UP001172386"/>
    </source>
</evidence>
<reference evidence="1" key="1">
    <citation type="submission" date="2022-10" db="EMBL/GenBank/DDBJ databases">
        <title>Culturing micro-colonial fungi from biological soil crusts in the Mojave desert and describing Neophaeococcomyces mojavensis, and introducing the new genera and species Taxawa tesnikishii.</title>
        <authorList>
            <person name="Kurbessoian T."/>
            <person name="Stajich J.E."/>
        </authorList>
    </citation>
    <scope>NUCLEOTIDE SEQUENCE</scope>
    <source>
        <strain evidence="1">JES_112</strain>
    </source>
</reference>
<name>A0ACC3A9U0_9EURO</name>
<keyword evidence="2" id="KW-1185">Reference proteome</keyword>
<dbReference type="Proteomes" id="UP001172386">
    <property type="component" value="Unassembled WGS sequence"/>
</dbReference>
<sequence>MEAPDIPRTRRMVRDYSTDGMMAPPSRLRTRSISSQERWQSPQEWSVKSRSIEQINGGDFEDPRKLDYNLLAPVGEKTYEPSISTQHTATTGTSTSKIADFFGHEVFQIVLRNPTTAHQLKKFAQSRLCGENLEFLEMLDQYQHSLNQVTKTVFDIHRNFISVNAPSQVNLPDDVLMQINKNLKTLLGKTMPSMESAFLSAQNDIEKLVASDVYPRFVRHQMTTSATRALATNKNKYAGLGDCFVLTNPNKADNPIVYASDGFVKVTGYERKEIIPRNCRFLQTRHTDRESVARIKHCLDTPAEHVELLLNERKTGEPFWNLLYTAPLYDATGRLAFFIGGQINVSTTVHNTSDILRILSYNGEEEEDKVAQPTPTKQPRQSFFGTLRKSKPTNTRTPGMENDLLDDLNTMSFKDQKSAFYSAYSKYFIINTETMFISYYSTGIVDLLFPAKGASHHLEVAGHDIFKFLGHHSQNSLSRDYKSQVKSAIKAGQATSLNLTLCTRRTMGFEQFLTHWTPLKDENHKVAFMVLTMGSLRDARLA</sequence>
<proteinExistence type="predicted"/>
<comment type="caution">
    <text evidence="1">The sequence shown here is derived from an EMBL/GenBank/DDBJ whole genome shotgun (WGS) entry which is preliminary data.</text>
</comment>